<dbReference type="Proteomes" id="UP001732700">
    <property type="component" value="Chromosome 7A"/>
</dbReference>
<dbReference type="EnsemblPlants" id="AVESA.00010b.r2.7AG1239610.1">
    <property type="protein sequence ID" value="AVESA.00010b.r2.7AG1239610.1.CDS.1"/>
    <property type="gene ID" value="AVESA.00010b.r2.7AG1239610"/>
</dbReference>
<accession>A0ACD5ZQR4</accession>
<evidence type="ECO:0000313" key="2">
    <source>
        <dbReference type="Proteomes" id="UP001732700"/>
    </source>
</evidence>
<evidence type="ECO:0000313" key="1">
    <source>
        <dbReference type="EnsemblPlants" id="AVESA.00010b.r2.7AG1239610.1.CDS.1"/>
    </source>
</evidence>
<organism evidence="1 2">
    <name type="scientific">Avena sativa</name>
    <name type="common">Oat</name>
    <dbReference type="NCBI Taxonomy" id="4498"/>
    <lineage>
        <taxon>Eukaryota</taxon>
        <taxon>Viridiplantae</taxon>
        <taxon>Streptophyta</taxon>
        <taxon>Embryophyta</taxon>
        <taxon>Tracheophyta</taxon>
        <taxon>Spermatophyta</taxon>
        <taxon>Magnoliopsida</taxon>
        <taxon>Liliopsida</taxon>
        <taxon>Poales</taxon>
        <taxon>Poaceae</taxon>
        <taxon>BOP clade</taxon>
        <taxon>Pooideae</taxon>
        <taxon>Poodae</taxon>
        <taxon>Poeae</taxon>
        <taxon>Poeae Chloroplast Group 1 (Aveneae type)</taxon>
        <taxon>Aveninae</taxon>
        <taxon>Avena</taxon>
    </lineage>
</organism>
<sequence>MSALPAARAPERRLSLPVRAASALGSLSICRGRHDGVHAYTTLPLDEETAGGAADGGATASQGGNRRVIAVLEDAASTTSTAQWASEFRGEPSSPTAAQFSAPEFDPTILSLSRQTIAGPSPSHPALLFPEKESTVAVEEPFTRDIPEVTPEIHEKRVTSEAAEAQEEAVRDYAEDAVVAPRARNSMVVVYFTSLRGVRKTFEDGRAVHTILGYYGVRVDERDVSMHAAFKDELRGLLDGGLALPRVFVVGDGGQQQQWQWHDLGGADDVRAQHEAGELARVLEGCEPLGENHAPCPGCGDIRFQPCYTCYGSCRVFAGDEGGYLGGTFQHCSDCNENGLIRCPVCCF</sequence>
<reference evidence="1" key="1">
    <citation type="submission" date="2021-05" db="EMBL/GenBank/DDBJ databases">
        <authorList>
            <person name="Scholz U."/>
            <person name="Mascher M."/>
            <person name="Fiebig A."/>
        </authorList>
    </citation>
    <scope>NUCLEOTIDE SEQUENCE [LARGE SCALE GENOMIC DNA]</scope>
</reference>
<keyword evidence="2" id="KW-1185">Reference proteome</keyword>
<reference evidence="1" key="2">
    <citation type="submission" date="2025-09" db="UniProtKB">
        <authorList>
            <consortium name="EnsemblPlants"/>
        </authorList>
    </citation>
    <scope>IDENTIFICATION</scope>
</reference>
<protein>
    <submittedName>
        <fullName evidence="1">Uncharacterized protein</fullName>
    </submittedName>
</protein>
<name>A0ACD5ZQR4_AVESA</name>
<proteinExistence type="predicted"/>